<evidence type="ECO:0000313" key="3">
    <source>
        <dbReference type="Proteomes" id="UP000183642"/>
    </source>
</evidence>
<organism evidence="2 3">
    <name type="scientific">Geodermatophilus obscurus</name>
    <dbReference type="NCBI Taxonomy" id="1861"/>
    <lineage>
        <taxon>Bacteria</taxon>
        <taxon>Bacillati</taxon>
        <taxon>Actinomycetota</taxon>
        <taxon>Actinomycetes</taxon>
        <taxon>Geodermatophilales</taxon>
        <taxon>Geodermatophilaceae</taxon>
        <taxon>Geodermatophilus</taxon>
    </lineage>
</organism>
<dbReference type="EMBL" id="FOWE01000013">
    <property type="protein sequence ID" value="SFO57863.1"/>
    <property type="molecule type" value="Genomic_DNA"/>
</dbReference>
<dbReference type="GO" id="GO:0004519">
    <property type="term" value="F:endonuclease activity"/>
    <property type="evidence" value="ECO:0007669"/>
    <property type="project" value="UniProtKB-KW"/>
</dbReference>
<dbReference type="Proteomes" id="UP000183642">
    <property type="component" value="Unassembled WGS sequence"/>
</dbReference>
<dbReference type="Pfam" id="PF13391">
    <property type="entry name" value="HNH_2"/>
    <property type="match status" value="1"/>
</dbReference>
<dbReference type="AlphaFoldDB" id="A0A1I5IBG2"/>
<proteinExistence type="predicted"/>
<sequence length="312" mass="35231">MRLFQMSTQGPEATENARFALDARRSLEPVADRLLAERVPAELVDARGHVWGFKDRTVFTGRSQPRPGDVALRVEPGAVLRRLYRVLAVFPDDPKIAYAINGRPWIENPPGGFRHSVVFEPFDEITPRPYLDAMRQFDPQFEPGFNYRGKFLDDLGPAEAVLEALLGAPPSGRFQPAPEVFDIDDTRRPRRTSLRQTRGSNAMFRARVFHAQRDARGLIACSACAVADEDVLEAAHIVDEGYAADEWWNGLPLCRNHHRLFDLGKLALHPDTSAWSSRGGNLNSVLVTKPNIRGLTRQPSRRALMWKWRDTN</sequence>
<reference evidence="3" key="1">
    <citation type="submission" date="2016-10" db="EMBL/GenBank/DDBJ databases">
        <authorList>
            <person name="Varghese N."/>
            <person name="Submissions S."/>
        </authorList>
    </citation>
    <scope>NUCLEOTIDE SEQUENCE [LARGE SCALE GENOMIC DNA]</scope>
    <source>
        <strain evidence="3">DSM 43161</strain>
    </source>
</reference>
<keyword evidence="2" id="KW-0540">Nuclease</keyword>
<keyword evidence="3" id="KW-1185">Reference proteome</keyword>
<accession>A0A1I5IBG2</accession>
<dbReference type="RefSeq" id="WP_075015716.1">
    <property type="nucleotide sequence ID" value="NZ_FOWE01000013.1"/>
</dbReference>
<protein>
    <submittedName>
        <fullName evidence="2">HNH endonuclease</fullName>
    </submittedName>
</protein>
<keyword evidence="2" id="KW-0378">Hydrolase</keyword>
<feature type="domain" description="HNH nuclease" evidence="1">
    <location>
        <begin position="221"/>
        <end position="268"/>
    </location>
</feature>
<evidence type="ECO:0000313" key="2">
    <source>
        <dbReference type="EMBL" id="SFO57863.1"/>
    </source>
</evidence>
<dbReference type="OrthoDB" id="4464809at2"/>
<keyword evidence="2" id="KW-0255">Endonuclease</keyword>
<dbReference type="InterPro" id="IPR003615">
    <property type="entry name" value="HNH_nuc"/>
</dbReference>
<name>A0A1I5IBG2_9ACTN</name>
<gene>
    <name evidence="2" type="ORF">SAMN05660359_04464</name>
</gene>
<dbReference type="CDD" id="cd00085">
    <property type="entry name" value="HNHc"/>
    <property type="match status" value="1"/>
</dbReference>
<evidence type="ECO:0000259" key="1">
    <source>
        <dbReference type="Pfam" id="PF13391"/>
    </source>
</evidence>